<dbReference type="GO" id="GO:0032259">
    <property type="term" value="P:methylation"/>
    <property type="evidence" value="ECO:0007669"/>
    <property type="project" value="UniProtKB-KW"/>
</dbReference>
<dbReference type="PANTHER" id="PTHR43464:SF19">
    <property type="entry name" value="UBIQUINONE BIOSYNTHESIS O-METHYLTRANSFERASE, MITOCHONDRIAL"/>
    <property type="match status" value="1"/>
</dbReference>
<reference evidence="5 6" key="1">
    <citation type="submission" date="2019-11" db="EMBL/GenBank/DDBJ databases">
        <authorList>
            <person name="Cao P."/>
        </authorList>
    </citation>
    <scope>NUCLEOTIDE SEQUENCE [LARGE SCALE GENOMIC DNA]</scope>
    <source>
        <strain evidence="5 6">NEAU-AAG5</strain>
    </source>
</reference>
<evidence type="ECO:0000313" key="6">
    <source>
        <dbReference type="Proteomes" id="UP000432015"/>
    </source>
</evidence>
<evidence type="ECO:0000313" key="5">
    <source>
        <dbReference type="EMBL" id="MUN35643.1"/>
    </source>
</evidence>
<protein>
    <submittedName>
        <fullName evidence="5">Methyltransferase domain-containing protein</fullName>
    </submittedName>
</protein>
<dbReference type="EMBL" id="WOFH01000001">
    <property type="protein sequence ID" value="MUN35643.1"/>
    <property type="molecule type" value="Genomic_DNA"/>
</dbReference>
<keyword evidence="6" id="KW-1185">Reference proteome</keyword>
<feature type="domain" description="Methyltransferase" evidence="4">
    <location>
        <begin position="117"/>
        <end position="211"/>
    </location>
</feature>
<dbReference type="RefSeq" id="WP_156214546.1">
    <property type="nucleotide sequence ID" value="NZ_WOFH01000001.1"/>
</dbReference>
<organism evidence="5 6">
    <name type="scientific">Actinomadura litoris</name>
    <dbReference type="NCBI Taxonomy" id="2678616"/>
    <lineage>
        <taxon>Bacteria</taxon>
        <taxon>Bacillati</taxon>
        <taxon>Actinomycetota</taxon>
        <taxon>Actinomycetes</taxon>
        <taxon>Streptosporangiales</taxon>
        <taxon>Thermomonosporaceae</taxon>
        <taxon>Actinomadura</taxon>
    </lineage>
</organism>
<keyword evidence="3" id="KW-0949">S-adenosyl-L-methionine</keyword>
<proteinExistence type="predicted"/>
<keyword evidence="1 5" id="KW-0489">Methyltransferase</keyword>
<keyword evidence="2 5" id="KW-0808">Transferase</keyword>
<dbReference type="InterPro" id="IPR029063">
    <property type="entry name" value="SAM-dependent_MTases_sf"/>
</dbReference>
<evidence type="ECO:0000256" key="3">
    <source>
        <dbReference type="ARBA" id="ARBA00022691"/>
    </source>
</evidence>
<sequence>MLHDQFKVVRDSDLLEDRFAVDGVSPEEVREAVLDRPYWSAPGRDGTTILYGLTLAGRHLLVVVIAEGDEARIVSARDMKASWDASYTGDTPPPWDIGRPQPAIVRLADEGRLAGRVLDLGCGTGEHALLAAGRGAEVTGMDLSPTAIACARAKAAERGVSVRFEVADALDLPRRALTADTVIDSGVFHVFDDADRARYVTALASTLRPGGICYLMCFSDQEPGDWGPRRFREDELRAAFTDGWTFESLTADTFDLNLIQGVTQVRAWLAVIRRD</sequence>
<dbReference type="Proteomes" id="UP000432015">
    <property type="component" value="Unassembled WGS sequence"/>
</dbReference>
<evidence type="ECO:0000256" key="2">
    <source>
        <dbReference type="ARBA" id="ARBA00022679"/>
    </source>
</evidence>
<dbReference type="Pfam" id="PF13649">
    <property type="entry name" value="Methyltransf_25"/>
    <property type="match status" value="1"/>
</dbReference>
<dbReference type="AlphaFoldDB" id="A0A7K1KU30"/>
<accession>A0A7K1KU30</accession>
<dbReference type="PANTHER" id="PTHR43464">
    <property type="entry name" value="METHYLTRANSFERASE"/>
    <property type="match status" value="1"/>
</dbReference>
<evidence type="ECO:0000259" key="4">
    <source>
        <dbReference type="Pfam" id="PF13649"/>
    </source>
</evidence>
<dbReference type="SUPFAM" id="SSF53335">
    <property type="entry name" value="S-adenosyl-L-methionine-dependent methyltransferases"/>
    <property type="match status" value="1"/>
</dbReference>
<name>A0A7K1KU30_9ACTN</name>
<dbReference type="GO" id="GO:0008168">
    <property type="term" value="F:methyltransferase activity"/>
    <property type="evidence" value="ECO:0007669"/>
    <property type="project" value="UniProtKB-KW"/>
</dbReference>
<gene>
    <name evidence="5" type="ORF">GNZ18_03385</name>
</gene>
<evidence type="ECO:0000256" key="1">
    <source>
        <dbReference type="ARBA" id="ARBA00022603"/>
    </source>
</evidence>
<comment type="caution">
    <text evidence="5">The sequence shown here is derived from an EMBL/GenBank/DDBJ whole genome shotgun (WGS) entry which is preliminary data.</text>
</comment>
<dbReference type="Gene3D" id="3.40.50.150">
    <property type="entry name" value="Vaccinia Virus protein VP39"/>
    <property type="match status" value="1"/>
</dbReference>
<dbReference type="CDD" id="cd02440">
    <property type="entry name" value="AdoMet_MTases"/>
    <property type="match status" value="1"/>
</dbReference>
<dbReference type="InterPro" id="IPR041698">
    <property type="entry name" value="Methyltransf_25"/>
</dbReference>